<dbReference type="EMBL" id="ANHY01000004">
    <property type="protein sequence ID" value="EKV31966.1"/>
    <property type="molecule type" value="Genomic_DNA"/>
</dbReference>
<reference evidence="1 2" key="1">
    <citation type="journal article" date="2013" name="Genome Announc.">
        <title>Draft Genome Sequence of an Alphaproteobacterium, Caenispirillum salinarum AK4(T), Isolated from a Solar Saltern.</title>
        <authorList>
            <person name="Khatri I."/>
            <person name="Singh A."/>
            <person name="Korpole S."/>
            <person name="Pinnaka A.K."/>
            <person name="Subramanian S."/>
        </authorList>
    </citation>
    <scope>NUCLEOTIDE SEQUENCE [LARGE SCALE GENOMIC DNA]</scope>
    <source>
        <strain evidence="1 2">AK4</strain>
    </source>
</reference>
<name>K9HUN1_9PROT</name>
<gene>
    <name evidence="1" type="ORF">C882_3030</name>
</gene>
<keyword evidence="2" id="KW-1185">Reference proteome</keyword>
<proteinExistence type="predicted"/>
<organism evidence="1 2">
    <name type="scientific">Caenispirillum salinarum AK4</name>
    <dbReference type="NCBI Taxonomy" id="1238182"/>
    <lineage>
        <taxon>Bacteria</taxon>
        <taxon>Pseudomonadati</taxon>
        <taxon>Pseudomonadota</taxon>
        <taxon>Alphaproteobacteria</taxon>
        <taxon>Rhodospirillales</taxon>
        <taxon>Novispirillaceae</taxon>
        <taxon>Caenispirillum</taxon>
    </lineage>
</organism>
<dbReference type="Proteomes" id="UP000009881">
    <property type="component" value="Unassembled WGS sequence"/>
</dbReference>
<sequence>MTTDSYIVIYSKSFTDRNGKVHRRKDGGFYRFKVPNKRKKK</sequence>
<dbReference type="AlphaFoldDB" id="K9HUN1"/>
<evidence type="ECO:0000313" key="1">
    <source>
        <dbReference type="EMBL" id="EKV31966.1"/>
    </source>
</evidence>
<dbReference type="RefSeq" id="WP_009539227.1">
    <property type="nucleotide sequence ID" value="NZ_ANHY01000004.1"/>
</dbReference>
<protein>
    <submittedName>
        <fullName evidence="1">Uncharacterized protein</fullName>
    </submittedName>
</protein>
<comment type="caution">
    <text evidence="1">The sequence shown here is derived from an EMBL/GenBank/DDBJ whole genome shotgun (WGS) entry which is preliminary data.</text>
</comment>
<accession>K9HUN1</accession>
<evidence type="ECO:0000313" key="2">
    <source>
        <dbReference type="Proteomes" id="UP000009881"/>
    </source>
</evidence>